<gene>
    <name evidence="2" type="ORF">H9645_11060</name>
</gene>
<protein>
    <submittedName>
        <fullName evidence="2">Uncharacterized protein</fullName>
    </submittedName>
</protein>
<evidence type="ECO:0000256" key="1">
    <source>
        <dbReference type="SAM" id="SignalP"/>
    </source>
</evidence>
<comment type="caution">
    <text evidence="2">The sequence shown here is derived from an EMBL/GenBank/DDBJ whole genome shotgun (WGS) entry which is preliminary data.</text>
</comment>
<dbReference type="RefSeq" id="WP_191729755.1">
    <property type="nucleotide sequence ID" value="NZ_JACSQJ010000006.1"/>
</dbReference>
<accession>A0ABR8UKK8</accession>
<sequence length="125" mass="13615">MKHLTVLLVAPVLALGLSGAAHADERPDHFEGERAATLDEALAHLSTYNAQLQAILAKDELGPEDTAKIHELTYTLENALQKIDSEVDAMAEALEEVHVASERFEVDTVRAQGRRYLDASSKLAP</sequence>
<keyword evidence="3" id="KW-1185">Reference proteome</keyword>
<reference evidence="2 3" key="1">
    <citation type="submission" date="2020-08" db="EMBL/GenBank/DDBJ databases">
        <title>A Genomic Blueprint of the Chicken Gut Microbiome.</title>
        <authorList>
            <person name="Gilroy R."/>
            <person name="Ravi A."/>
            <person name="Getino M."/>
            <person name="Pursley I."/>
            <person name="Horton D.L."/>
            <person name="Alikhan N.-F."/>
            <person name="Baker D."/>
            <person name="Gharbi K."/>
            <person name="Hall N."/>
            <person name="Watson M."/>
            <person name="Adriaenssens E.M."/>
            <person name="Foster-Nyarko E."/>
            <person name="Jarju S."/>
            <person name="Secka A."/>
            <person name="Antonio M."/>
            <person name="Oren A."/>
            <person name="Chaudhuri R."/>
            <person name="La Ragione R.M."/>
            <person name="Hildebrand F."/>
            <person name="Pallen M.J."/>
        </authorList>
    </citation>
    <scope>NUCLEOTIDE SEQUENCE [LARGE SCALE GENOMIC DNA]</scope>
    <source>
        <strain evidence="2 3">Sa2BVA3</strain>
    </source>
</reference>
<evidence type="ECO:0000313" key="2">
    <source>
        <dbReference type="EMBL" id="MBD7988563.1"/>
    </source>
</evidence>
<evidence type="ECO:0000313" key="3">
    <source>
        <dbReference type="Proteomes" id="UP000647183"/>
    </source>
</evidence>
<feature type="signal peptide" evidence="1">
    <location>
        <begin position="1"/>
        <end position="23"/>
    </location>
</feature>
<proteinExistence type="predicted"/>
<dbReference type="EMBL" id="JACSQJ010000006">
    <property type="protein sequence ID" value="MBD7988563.1"/>
    <property type="molecule type" value="Genomic_DNA"/>
</dbReference>
<name>A0ABR8UKK8_9GAMM</name>
<keyword evidence="1" id="KW-0732">Signal</keyword>
<dbReference type="InterPro" id="IPR046634">
    <property type="entry name" value="DUF6746"/>
</dbReference>
<organism evidence="2 3">
    <name type="scientific">Luteimonas colneyensis</name>
    <dbReference type="NCBI Taxonomy" id="2762230"/>
    <lineage>
        <taxon>Bacteria</taxon>
        <taxon>Pseudomonadati</taxon>
        <taxon>Pseudomonadota</taxon>
        <taxon>Gammaproteobacteria</taxon>
        <taxon>Lysobacterales</taxon>
        <taxon>Lysobacteraceae</taxon>
        <taxon>Luteimonas</taxon>
    </lineage>
</organism>
<feature type="chain" id="PRO_5046069240" evidence="1">
    <location>
        <begin position="24"/>
        <end position="125"/>
    </location>
</feature>
<dbReference type="Pfam" id="PF20531">
    <property type="entry name" value="DUF6746"/>
    <property type="match status" value="1"/>
</dbReference>
<dbReference type="Proteomes" id="UP000647183">
    <property type="component" value="Unassembled WGS sequence"/>
</dbReference>